<keyword evidence="3" id="KW-1185">Reference proteome</keyword>
<evidence type="ECO:0000313" key="2">
    <source>
        <dbReference type="EMBL" id="SEP11114.1"/>
    </source>
</evidence>
<proteinExistence type="predicted"/>
<protein>
    <submittedName>
        <fullName evidence="2">Membrane protein implicated in regulation of membrane protease activity</fullName>
    </submittedName>
</protein>
<dbReference type="AlphaFoldDB" id="A0A1H8V785"/>
<feature type="transmembrane region" description="Helical" evidence="1">
    <location>
        <begin position="54"/>
        <end position="74"/>
    </location>
</feature>
<evidence type="ECO:0000256" key="1">
    <source>
        <dbReference type="SAM" id="Phobius"/>
    </source>
</evidence>
<feature type="transmembrane region" description="Helical" evidence="1">
    <location>
        <begin position="6"/>
        <end position="23"/>
    </location>
</feature>
<keyword evidence="1" id="KW-0812">Transmembrane</keyword>
<feature type="transmembrane region" description="Helical" evidence="1">
    <location>
        <begin position="30"/>
        <end position="48"/>
    </location>
</feature>
<dbReference type="Proteomes" id="UP000199657">
    <property type="component" value="Unassembled WGS sequence"/>
</dbReference>
<dbReference type="EMBL" id="FOEG01000010">
    <property type="protein sequence ID" value="SEP11114.1"/>
    <property type="molecule type" value="Genomic_DNA"/>
</dbReference>
<dbReference type="GO" id="GO:0008233">
    <property type="term" value="F:peptidase activity"/>
    <property type="evidence" value="ECO:0007669"/>
    <property type="project" value="UniProtKB-KW"/>
</dbReference>
<name>A0A1H8V785_9GAMM</name>
<sequence length="151" mass="16404">MIVDPWVIWILVAATLLLVDLFIVGGTDGLRLTFTVMAVAGAIAAWVVPESVPTQFGVAAVTGMLALPALLWLFRRSTRGKAGAGHDDPRVRERVLSVETRDRTTGVVFLGDFFPARRADGGLLQPGDRVRIRHFEGITAVVEPEHADPQH</sequence>
<accession>A0A1H8V785</accession>
<dbReference type="GO" id="GO:0006508">
    <property type="term" value="P:proteolysis"/>
    <property type="evidence" value="ECO:0007669"/>
    <property type="project" value="UniProtKB-KW"/>
</dbReference>
<keyword evidence="1" id="KW-1133">Transmembrane helix</keyword>
<dbReference type="InterPro" id="IPR012340">
    <property type="entry name" value="NA-bd_OB-fold"/>
</dbReference>
<dbReference type="OrthoDB" id="5784805at2"/>
<keyword evidence="1" id="KW-0472">Membrane</keyword>
<dbReference type="Gene3D" id="2.40.50.140">
    <property type="entry name" value="Nucleic acid-binding proteins"/>
    <property type="match status" value="1"/>
</dbReference>
<gene>
    <name evidence="2" type="ORF">SAMN04488052_11044</name>
</gene>
<dbReference type="RefSeq" id="WP_139209244.1">
    <property type="nucleotide sequence ID" value="NZ_FOEG01000010.1"/>
</dbReference>
<keyword evidence="2" id="KW-0645">Protease</keyword>
<dbReference type="STRING" id="406100.SAMN04488052_11044"/>
<keyword evidence="2" id="KW-0378">Hydrolase</keyword>
<organism evidence="2 3">
    <name type="scientific">Aquisalimonas asiatica</name>
    <dbReference type="NCBI Taxonomy" id="406100"/>
    <lineage>
        <taxon>Bacteria</taxon>
        <taxon>Pseudomonadati</taxon>
        <taxon>Pseudomonadota</taxon>
        <taxon>Gammaproteobacteria</taxon>
        <taxon>Chromatiales</taxon>
        <taxon>Ectothiorhodospiraceae</taxon>
        <taxon>Aquisalimonas</taxon>
    </lineage>
</organism>
<evidence type="ECO:0000313" key="3">
    <source>
        <dbReference type="Proteomes" id="UP000199657"/>
    </source>
</evidence>
<reference evidence="2 3" key="1">
    <citation type="submission" date="2016-10" db="EMBL/GenBank/DDBJ databases">
        <authorList>
            <person name="de Groot N.N."/>
        </authorList>
    </citation>
    <scope>NUCLEOTIDE SEQUENCE [LARGE SCALE GENOMIC DNA]</scope>
    <source>
        <strain evidence="2 3">CGMCC 1.6291</strain>
    </source>
</reference>